<comment type="similarity">
    <text evidence="1 4">Belongs to the D-isomer specific 2-hydroxyacid dehydrogenase family.</text>
</comment>
<evidence type="ECO:0000256" key="1">
    <source>
        <dbReference type="ARBA" id="ARBA00005854"/>
    </source>
</evidence>
<evidence type="ECO:0000256" key="4">
    <source>
        <dbReference type="RuleBase" id="RU003719"/>
    </source>
</evidence>
<dbReference type="SUPFAM" id="SSF52283">
    <property type="entry name" value="Formate/glycerate dehydrogenase catalytic domain-like"/>
    <property type="match status" value="1"/>
</dbReference>
<evidence type="ECO:0000259" key="6">
    <source>
        <dbReference type="Pfam" id="PF02826"/>
    </source>
</evidence>
<evidence type="ECO:0000313" key="8">
    <source>
        <dbReference type="Proteomes" id="UP001596455"/>
    </source>
</evidence>
<feature type="domain" description="D-isomer specific 2-hydroxyacid dehydrogenase catalytic" evidence="5">
    <location>
        <begin position="26"/>
        <end position="326"/>
    </location>
</feature>
<dbReference type="InterPro" id="IPR036291">
    <property type="entry name" value="NAD(P)-bd_dom_sf"/>
</dbReference>
<sequence>MSERTVRPTALLVMAPWTFQAQFGEEQLTRLREVAEVGEPVLLTELTSPEARSRLADADVLLTSWGAPTLTPEILDAAPRLRAVLHCAGSVRGIVPDAVHDRGIVVSTAAGVNAVPVAEYTLAMIVLSAKKVPFLARRDPQRNWVETRGRHDLSGRGRRIGIVGFSRTGRRVMGLLDIIETGQVLVSDPYADPAEVTALGGRLTDLEDLLRTSDIVSLHAPSLPETRHLIGARELALMPDGATLINTARGALVDHDALLDACASGRIDAILDVTEPEPLPADSPLHRLDNVVITPHLAGSLGSETRRMSDHALDELDRWQRGEPLHGLLRPDDAKVSA</sequence>
<protein>
    <submittedName>
        <fullName evidence="7">Hydroxyacid dehydrogenase</fullName>
    </submittedName>
</protein>
<evidence type="ECO:0000313" key="7">
    <source>
        <dbReference type="EMBL" id="MFC7404694.1"/>
    </source>
</evidence>
<dbReference type="Gene3D" id="3.40.50.720">
    <property type="entry name" value="NAD(P)-binding Rossmann-like Domain"/>
    <property type="match status" value="2"/>
</dbReference>
<dbReference type="Pfam" id="PF02826">
    <property type="entry name" value="2-Hacid_dh_C"/>
    <property type="match status" value="1"/>
</dbReference>
<evidence type="ECO:0000259" key="5">
    <source>
        <dbReference type="Pfam" id="PF00389"/>
    </source>
</evidence>
<dbReference type="SUPFAM" id="SSF51735">
    <property type="entry name" value="NAD(P)-binding Rossmann-fold domains"/>
    <property type="match status" value="1"/>
</dbReference>
<reference evidence="8" key="1">
    <citation type="journal article" date="2019" name="Int. J. Syst. Evol. Microbiol.">
        <title>The Global Catalogue of Microorganisms (GCM) 10K type strain sequencing project: providing services to taxonomists for standard genome sequencing and annotation.</title>
        <authorList>
            <consortium name="The Broad Institute Genomics Platform"/>
            <consortium name="The Broad Institute Genome Sequencing Center for Infectious Disease"/>
            <person name="Wu L."/>
            <person name="Ma J."/>
        </authorList>
    </citation>
    <scope>NUCLEOTIDE SEQUENCE [LARGE SCALE GENOMIC DNA]</scope>
    <source>
        <strain evidence="8">JCM 1490</strain>
    </source>
</reference>
<keyword evidence="8" id="KW-1185">Reference proteome</keyword>
<keyword evidence="3" id="KW-0520">NAD</keyword>
<evidence type="ECO:0000256" key="3">
    <source>
        <dbReference type="ARBA" id="ARBA00023027"/>
    </source>
</evidence>
<proteinExistence type="inferred from homology"/>
<dbReference type="Pfam" id="PF00389">
    <property type="entry name" value="2-Hacid_dh"/>
    <property type="match status" value="1"/>
</dbReference>
<feature type="domain" description="D-isomer specific 2-hydroxyacid dehydrogenase NAD-binding" evidence="6">
    <location>
        <begin position="123"/>
        <end position="298"/>
    </location>
</feature>
<comment type="caution">
    <text evidence="7">The sequence shown here is derived from an EMBL/GenBank/DDBJ whole genome shotgun (WGS) entry which is preliminary data.</text>
</comment>
<dbReference type="InterPro" id="IPR029753">
    <property type="entry name" value="D-isomer_DH_CS"/>
</dbReference>
<dbReference type="InterPro" id="IPR006139">
    <property type="entry name" value="D-isomer_2_OHA_DH_cat_dom"/>
</dbReference>
<dbReference type="Proteomes" id="UP001596455">
    <property type="component" value="Unassembled WGS sequence"/>
</dbReference>
<dbReference type="InterPro" id="IPR006140">
    <property type="entry name" value="D-isomer_DH_NAD-bd"/>
</dbReference>
<keyword evidence="2 4" id="KW-0560">Oxidoreductase</keyword>
<evidence type="ECO:0000256" key="2">
    <source>
        <dbReference type="ARBA" id="ARBA00023002"/>
    </source>
</evidence>
<dbReference type="EMBL" id="JBHTCQ010000001">
    <property type="protein sequence ID" value="MFC7404694.1"/>
    <property type="molecule type" value="Genomic_DNA"/>
</dbReference>
<dbReference type="PANTHER" id="PTHR42789:SF1">
    <property type="entry name" value="D-ISOMER SPECIFIC 2-HYDROXYACID DEHYDROGENASE FAMILY PROTEIN (AFU_ORTHOLOGUE AFUA_6G10090)"/>
    <property type="match status" value="1"/>
</dbReference>
<name>A0ABW2Q5C0_9MICO</name>
<dbReference type="PANTHER" id="PTHR42789">
    <property type="entry name" value="D-ISOMER SPECIFIC 2-HYDROXYACID DEHYDROGENASE FAMILY PROTEIN (AFU_ORTHOLOGUE AFUA_6G10090)"/>
    <property type="match status" value="1"/>
</dbReference>
<dbReference type="RefSeq" id="WP_382392329.1">
    <property type="nucleotide sequence ID" value="NZ_JBHTCQ010000001.1"/>
</dbReference>
<dbReference type="CDD" id="cd12167">
    <property type="entry name" value="2-Hacid_dh_8"/>
    <property type="match status" value="1"/>
</dbReference>
<accession>A0ABW2Q5C0</accession>
<dbReference type="InterPro" id="IPR050857">
    <property type="entry name" value="D-2-hydroxyacid_DH"/>
</dbReference>
<organism evidence="7 8">
    <name type="scientific">Georgenia alba</name>
    <dbReference type="NCBI Taxonomy" id="2233858"/>
    <lineage>
        <taxon>Bacteria</taxon>
        <taxon>Bacillati</taxon>
        <taxon>Actinomycetota</taxon>
        <taxon>Actinomycetes</taxon>
        <taxon>Micrococcales</taxon>
        <taxon>Bogoriellaceae</taxon>
        <taxon>Georgenia</taxon>
    </lineage>
</organism>
<dbReference type="PROSITE" id="PS00670">
    <property type="entry name" value="D_2_HYDROXYACID_DH_2"/>
    <property type="match status" value="1"/>
</dbReference>
<gene>
    <name evidence="7" type="ORF">ACFQQL_06195</name>
</gene>